<dbReference type="InterPro" id="IPR003653">
    <property type="entry name" value="Peptidase_C48_C"/>
</dbReference>
<name>A0A1G7F0P7_9BRAD</name>
<evidence type="ECO:0000256" key="3">
    <source>
        <dbReference type="ARBA" id="ARBA00022807"/>
    </source>
</evidence>
<protein>
    <submittedName>
        <fullName evidence="6">Ulp1 protease family, C-terminal catalytic domain</fullName>
    </submittedName>
</protein>
<gene>
    <name evidence="6" type="ORF">SAMN05216337_103228</name>
</gene>
<feature type="compositionally biased region" description="Polar residues" evidence="4">
    <location>
        <begin position="1"/>
        <end position="14"/>
    </location>
</feature>
<feature type="region of interest" description="Disordered" evidence="4">
    <location>
        <begin position="1057"/>
        <end position="1085"/>
    </location>
</feature>
<accession>A0A1G7F0P7</accession>
<keyword evidence="3" id="KW-0788">Thiol protease</keyword>
<feature type="compositionally biased region" description="Low complexity" evidence="4">
    <location>
        <begin position="18"/>
        <end position="32"/>
    </location>
</feature>
<feature type="compositionally biased region" description="Basic and acidic residues" evidence="4">
    <location>
        <begin position="54"/>
        <end position="65"/>
    </location>
</feature>
<keyword evidence="2" id="KW-0378">Hydrolase</keyword>
<evidence type="ECO:0000256" key="4">
    <source>
        <dbReference type="SAM" id="MobiDB-lite"/>
    </source>
</evidence>
<evidence type="ECO:0000256" key="2">
    <source>
        <dbReference type="ARBA" id="ARBA00022801"/>
    </source>
</evidence>
<sequence>MNFVSMNRARQQTDGVDAQDASRADSSAEAPAFQRQLSETAVPSAPVLMQVRAHPSDASRSEARPIMRSSGHPHTPAPHGEGGGPMLSAAPLMEPSRIVDGAAQHSASHGAVGWPEVLVADGHDQDQLWGMMDEPSPSSSEEPIARRQATDAQASFHHVNWQHDHHGAADGLMGASGRNNFLSDEEILNDEHDAANSRPTRGDAIERHPNEIANSRSHVRMQSWANEVSASSLDPQAMMLASGHERILARHAGEDEALQTAQSNGVLVGRSKEPLYAEDALLISGLKEALLRGGAAASTATSNVGFLLGLGRWLFANDKPGIAARLHDESMDNDVEDFIAKRGTVNVRWALAHLRTSQSTGGVAPIAARPDLTPYPEDRALIKEYKKQAVTAGTSGTANTYATLLKDFSHHLRANNLPGIAARLHDETWNEDESLNEEIKRFKDAGGHRSIGAALDHLREGARKPNVAPLYSEDAALISGLQDALVEAGYKEITATTNYVRPLRRFGRWLFASKKPGIAARLNDESLDRDAEIFDKSRWRLVLTALDRLRASQSAGRIASITDPAGGVQAATKQGGSQPAFSWPAALSEGDDQDSFFGTVDQAGASSCLQPPRHGLALDPAESLLPSNRRHHDQEPTDERHTSTVVPGEQVLISDEPDVGDLRSAKRKKTLSDPQGAAIERQVMRPPSRQLEAPPSQRRAPMPSRAHEYASAAHPVARHVRDTARQHTLLRDAVSWPLVLPKAHAQNQLPPMAEGSPSWPALVAPEQLQGAERAEAQEPARSTSTWSPQMPLDFDWSMWPSSETAASLPVPAQLPSRSYESRDDVMFPSTLNKVAPGSLLCPAEDAELLAKFRVDAERRKLTSGAINNSVYGLGVFVRWLHANNKGPLAARLRDCSSLDEEISAYKSLGRDPQNRIKSALDVLRRLLRDGEEAEAPEPRVLGRPRQLVPHPEDAPLIEDALRRSLNDLRTPTAKLRQAAQQRARRLRALSAWLKKIGRGTITGRLNGSSEEQSKLDHDVLAFQRTGARIHGPDLSHLRSYLKLIEANRALGLQVREQPSSLTAQGARQSGSAQELPPTPATPSAGAWAWLGEQMQEPASPSTATAPSRTYGGLKPFVGLNLPTPSELRDDAVFAPAPSGKVRSDTYSGLESFVDLNAPTPSELRDDAHFAPAHPARARSDTYGGLKSFVDLNEPTPSELRDDAQFAPAHPARARSDTYGGLESFVDLNALTPSELRDDAHFAPAHPARARSDTYGGLESFVDLNAPTPSELRDDAHFAPAHPAGARSDTYGNLESFVDLNAPTPSELRDDAQFAPAHPAGARSDTYAGLEPIVDLNAPMPSEWDDEVDSARAFPAPVSGAQIGGLDPTVPSRGPGLVLQDMQWLGDEHIQRDYELLERWLHDNHPDLAARMQLVDPLVAHYHLRLAAGDSDARRRYQGLIDRNGNDTADFLFLPMNDADRPNQRGSHWSLLFVDRSNRQRPVAYHYDSILGYNEDRAAKLAKRLGVSLSPADMAQQENSYDCGVFVVDGTRALVRRLAQGERPEHEPLHLDNLVANRQCLQDRLRAHPGLG</sequence>
<organism evidence="6 7">
    <name type="scientific">Bradyrhizobium brasilense</name>
    <dbReference type="NCBI Taxonomy" id="1419277"/>
    <lineage>
        <taxon>Bacteria</taxon>
        <taxon>Pseudomonadati</taxon>
        <taxon>Pseudomonadota</taxon>
        <taxon>Alphaproteobacteria</taxon>
        <taxon>Hyphomicrobiales</taxon>
        <taxon>Nitrobacteraceae</taxon>
        <taxon>Bradyrhizobium</taxon>
    </lineage>
</organism>
<evidence type="ECO:0000259" key="5">
    <source>
        <dbReference type="PROSITE" id="PS50600"/>
    </source>
</evidence>
<dbReference type="PROSITE" id="PS50600">
    <property type="entry name" value="ULP_PROTEASE"/>
    <property type="match status" value="1"/>
</dbReference>
<feature type="region of interest" description="Disordered" evidence="4">
    <location>
        <begin position="1"/>
        <end position="90"/>
    </location>
</feature>
<dbReference type="EMBL" id="FMZW01000032">
    <property type="protein sequence ID" value="SDE69471.1"/>
    <property type="molecule type" value="Genomic_DNA"/>
</dbReference>
<dbReference type="Pfam" id="PF02902">
    <property type="entry name" value="Peptidase_C48"/>
    <property type="match status" value="1"/>
</dbReference>
<evidence type="ECO:0000313" key="6">
    <source>
        <dbReference type="EMBL" id="SDE69471.1"/>
    </source>
</evidence>
<dbReference type="GO" id="GO:0000338">
    <property type="term" value="P:protein deneddylation"/>
    <property type="evidence" value="ECO:0007669"/>
    <property type="project" value="TreeGrafter"/>
</dbReference>
<dbReference type="PANTHER" id="PTHR46468">
    <property type="entry name" value="SENTRIN-SPECIFIC PROTEASE 8"/>
    <property type="match status" value="1"/>
</dbReference>
<feature type="region of interest" description="Disordered" evidence="4">
    <location>
        <begin position="626"/>
        <end position="645"/>
    </location>
</feature>
<feature type="region of interest" description="Disordered" evidence="4">
    <location>
        <begin position="768"/>
        <end position="787"/>
    </location>
</feature>
<feature type="region of interest" description="Disordered" evidence="4">
    <location>
        <begin position="655"/>
        <end position="702"/>
    </location>
</feature>
<dbReference type="GO" id="GO:0008234">
    <property type="term" value="F:cysteine-type peptidase activity"/>
    <property type="evidence" value="ECO:0007669"/>
    <property type="project" value="UniProtKB-KW"/>
</dbReference>
<dbReference type="GO" id="GO:0006508">
    <property type="term" value="P:proteolysis"/>
    <property type="evidence" value="ECO:0007669"/>
    <property type="project" value="UniProtKB-KW"/>
</dbReference>
<proteinExistence type="predicted"/>
<feature type="domain" description="Ubiquitin-like protease family profile" evidence="5">
    <location>
        <begin position="1355"/>
        <end position="1533"/>
    </location>
</feature>
<dbReference type="PANTHER" id="PTHR46468:SF1">
    <property type="entry name" value="SENTRIN-SPECIFIC PROTEASE 8"/>
    <property type="match status" value="1"/>
</dbReference>
<keyword evidence="1 6" id="KW-0645">Protease</keyword>
<evidence type="ECO:0000256" key="1">
    <source>
        <dbReference type="ARBA" id="ARBA00022670"/>
    </source>
</evidence>
<dbReference type="InterPro" id="IPR038765">
    <property type="entry name" value="Papain-like_cys_pep_sf"/>
</dbReference>
<evidence type="ECO:0000313" key="7">
    <source>
        <dbReference type="Proteomes" id="UP000199245"/>
    </source>
</evidence>
<dbReference type="InterPro" id="IPR044613">
    <property type="entry name" value="Nep1/2-like"/>
</dbReference>
<dbReference type="RefSeq" id="WP_233443031.1">
    <property type="nucleotide sequence ID" value="NZ_FMZW01000032.1"/>
</dbReference>
<dbReference type="GO" id="GO:0019784">
    <property type="term" value="F:deNEDDylase activity"/>
    <property type="evidence" value="ECO:0007669"/>
    <property type="project" value="InterPro"/>
</dbReference>
<feature type="compositionally biased region" description="Basic and acidic residues" evidence="4">
    <location>
        <begin position="632"/>
        <end position="642"/>
    </location>
</feature>
<reference evidence="6 7" key="1">
    <citation type="submission" date="2016-10" db="EMBL/GenBank/DDBJ databases">
        <authorList>
            <person name="de Groot N.N."/>
        </authorList>
    </citation>
    <scope>NUCLEOTIDE SEQUENCE [LARGE SCALE GENOMIC DNA]</scope>
    <source>
        <strain evidence="6 7">R5</strain>
    </source>
</reference>
<feature type="compositionally biased region" description="Polar residues" evidence="4">
    <location>
        <begin position="1057"/>
        <end position="1072"/>
    </location>
</feature>
<dbReference type="Gene3D" id="3.40.395.10">
    <property type="entry name" value="Adenoviral Proteinase, Chain A"/>
    <property type="match status" value="1"/>
</dbReference>
<dbReference type="SUPFAM" id="SSF54001">
    <property type="entry name" value="Cysteine proteinases"/>
    <property type="match status" value="1"/>
</dbReference>
<dbReference type="Proteomes" id="UP000199245">
    <property type="component" value="Unassembled WGS sequence"/>
</dbReference>